<protein>
    <submittedName>
        <fullName evidence="1">Uncharacterized protein</fullName>
    </submittedName>
</protein>
<sequence>MYPTKACHLKNRQIRESDLLKLGIGCRCVRYACTRCLQPKTHPRSSENLFHLFSDDLGFGFQVQH</sequence>
<dbReference type="Proteomes" id="UP000031390">
    <property type="component" value="Unassembled WGS sequence"/>
</dbReference>
<gene>
    <name evidence="1" type="ORF">MCC93_16050</name>
</gene>
<organism evidence="1 2">
    <name type="scientific">Morococcus cerebrosus</name>
    <dbReference type="NCBI Taxonomy" id="1056807"/>
    <lineage>
        <taxon>Bacteria</taxon>
        <taxon>Pseudomonadati</taxon>
        <taxon>Pseudomonadota</taxon>
        <taxon>Betaproteobacteria</taxon>
        <taxon>Neisseriales</taxon>
        <taxon>Neisseriaceae</taxon>
        <taxon>Morococcus</taxon>
    </lineage>
</organism>
<comment type="caution">
    <text evidence="1">The sequence shown here is derived from an EMBL/GenBank/DDBJ whole genome shotgun (WGS) entry which is preliminary data.</text>
</comment>
<evidence type="ECO:0000313" key="1">
    <source>
        <dbReference type="EMBL" id="KIC07068.1"/>
    </source>
</evidence>
<dbReference type="EMBL" id="JUFZ01000070">
    <property type="protein sequence ID" value="KIC07068.1"/>
    <property type="molecule type" value="Genomic_DNA"/>
</dbReference>
<reference evidence="1 2" key="1">
    <citation type="submission" date="2014-12" db="EMBL/GenBank/DDBJ databases">
        <title>Genome sequence of Morococcus cerebrosus.</title>
        <authorList>
            <person name="Shin S.-K."/>
            <person name="Yi H."/>
        </authorList>
    </citation>
    <scope>NUCLEOTIDE SEQUENCE [LARGE SCALE GENOMIC DNA]</scope>
    <source>
        <strain evidence="1 2">CIP 81.93</strain>
    </source>
</reference>
<name>A0A0C1EEB4_9NEIS</name>
<evidence type="ECO:0000313" key="2">
    <source>
        <dbReference type="Proteomes" id="UP000031390"/>
    </source>
</evidence>
<accession>A0A0C1EEB4</accession>
<proteinExistence type="predicted"/>
<dbReference type="AlphaFoldDB" id="A0A0C1EEB4"/>